<feature type="transmembrane region" description="Helical" evidence="10">
    <location>
        <begin position="55"/>
        <end position="74"/>
    </location>
</feature>
<reference evidence="13" key="1">
    <citation type="submission" date="2025-08" db="UniProtKB">
        <authorList>
            <consortium name="RefSeq"/>
        </authorList>
    </citation>
    <scope>IDENTIFICATION</scope>
    <source>
        <tissue evidence="13">Silk gland</tissue>
    </source>
</reference>
<dbReference type="GO" id="GO:0005789">
    <property type="term" value="C:endoplasmic reticulum membrane"/>
    <property type="evidence" value="ECO:0007669"/>
    <property type="project" value="UniProtKB-SubCell"/>
</dbReference>
<dbReference type="PANTHER" id="PTHR15486">
    <property type="entry name" value="ANCIENT UBIQUITOUS PROTEIN"/>
    <property type="match status" value="1"/>
</dbReference>
<dbReference type="GO" id="GO:0036503">
    <property type="term" value="P:ERAD pathway"/>
    <property type="evidence" value="ECO:0007669"/>
    <property type="project" value="InterPro"/>
</dbReference>
<dbReference type="InterPro" id="IPR048056">
    <property type="entry name" value="AUP1_CUE"/>
</dbReference>
<keyword evidence="10" id="KW-0812">Transmembrane</keyword>
<evidence type="ECO:0000256" key="1">
    <source>
        <dbReference type="ARBA" id="ARBA00004406"/>
    </source>
</evidence>
<keyword evidence="3" id="KW-0551">Lipid droplet</keyword>
<evidence type="ECO:0000256" key="7">
    <source>
        <dbReference type="ARBA" id="ARBA00035685"/>
    </source>
</evidence>
<dbReference type="PANTHER" id="PTHR15486:SF96">
    <property type="entry name" value="LIPID DROPLET-REGULATING VLDL ASSEMBLY FACTOR AUP1"/>
    <property type="match status" value="1"/>
</dbReference>
<evidence type="ECO:0000313" key="13">
    <source>
        <dbReference type="RefSeq" id="XP_028030527.1"/>
    </source>
</evidence>
<dbReference type="KEGG" id="bman:114243291"/>
<evidence type="ECO:0000256" key="6">
    <source>
        <dbReference type="ARBA" id="ARBA00035634"/>
    </source>
</evidence>
<feature type="domain" description="CUE" evidence="11">
    <location>
        <begin position="272"/>
        <end position="305"/>
    </location>
</feature>
<keyword evidence="5 10" id="KW-0472">Membrane</keyword>
<comment type="similarity">
    <text evidence="6">Belongs to the AUP1 family.</text>
</comment>
<dbReference type="AlphaFoldDB" id="A0A6J2JNC5"/>
<evidence type="ECO:0000256" key="8">
    <source>
        <dbReference type="ARBA" id="ARBA00035713"/>
    </source>
</evidence>
<name>A0A6J2JNC5_BOMMA</name>
<dbReference type="GeneID" id="114243291"/>
<evidence type="ECO:0000256" key="2">
    <source>
        <dbReference type="ARBA" id="ARBA00004502"/>
    </source>
</evidence>
<dbReference type="RefSeq" id="XP_028030527.1">
    <property type="nucleotide sequence ID" value="XM_028174726.1"/>
</dbReference>
<accession>A0A6J2JNC5</accession>
<dbReference type="GO" id="GO:0043130">
    <property type="term" value="F:ubiquitin binding"/>
    <property type="evidence" value="ECO:0007669"/>
    <property type="project" value="InterPro"/>
</dbReference>
<dbReference type="OrthoDB" id="1854593at2759"/>
<dbReference type="Proteomes" id="UP000504629">
    <property type="component" value="Unplaced"/>
</dbReference>
<feature type="region of interest" description="Disordered" evidence="9">
    <location>
        <begin position="310"/>
        <end position="343"/>
    </location>
</feature>
<feature type="transmembrane region" description="Helical" evidence="10">
    <location>
        <begin position="22"/>
        <end position="49"/>
    </location>
</feature>
<organism evidence="12 13">
    <name type="scientific">Bombyx mandarina</name>
    <name type="common">Wild silk moth</name>
    <name type="synonym">Wild silkworm</name>
    <dbReference type="NCBI Taxonomy" id="7092"/>
    <lineage>
        <taxon>Eukaryota</taxon>
        <taxon>Metazoa</taxon>
        <taxon>Ecdysozoa</taxon>
        <taxon>Arthropoda</taxon>
        <taxon>Hexapoda</taxon>
        <taxon>Insecta</taxon>
        <taxon>Pterygota</taxon>
        <taxon>Neoptera</taxon>
        <taxon>Endopterygota</taxon>
        <taxon>Lepidoptera</taxon>
        <taxon>Glossata</taxon>
        <taxon>Ditrysia</taxon>
        <taxon>Bombycoidea</taxon>
        <taxon>Bombycidae</taxon>
        <taxon>Bombycinae</taxon>
        <taxon>Bombyx</taxon>
    </lineage>
</organism>
<evidence type="ECO:0000256" key="10">
    <source>
        <dbReference type="SAM" id="Phobius"/>
    </source>
</evidence>
<evidence type="ECO:0000256" key="5">
    <source>
        <dbReference type="ARBA" id="ARBA00023136"/>
    </source>
</evidence>
<dbReference type="InterPro" id="IPR003892">
    <property type="entry name" value="CUE"/>
</dbReference>
<keyword evidence="4" id="KW-0256">Endoplasmic reticulum</keyword>
<comment type="subcellular location">
    <subcellularLocation>
        <location evidence="1">Endoplasmic reticulum membrane</location>
        <topology evidence="1">Peripheral membrane protein</topology>
    </subcellularLocation>
    <subcellularLocation>
        <location evidence="2">Lipid droplet</location>
    </subcellularLocation>
</comment>
<dbReference type="Gene3D" id="1.10.8.10">
    <property type="entry name" value="DNA helicase RuvA subunit, C-terminal domain"/>
    <property type="match status" value="1"/>
</dbReference>
<evidence type="ECO:0000256" key="4">
    <source>
        <dbReference type="ARBA" id="ARBA00022824"/>
    </source>
</evidence>
<sequence length="371" mass="41458">MALAAEKLINKERFNGENALQFLLYLPIGVILMVIRIFLGVILWIASIILPNKWAVSHMLTTLACWTFGVYVKLKGQRDPRCSVLVANYVTCFDSLAAAHVFGTISLKRWKLPPFFASTLGIKNASQFSKKQHFSEVPTKPVLIQPESGPTNGKAVLRFTDWPFQIKSNVQPVAITVERAFTRATVQRRQYSARFPWRDAAWFLLSPATVYTLHALPPLRWDAGDVGDRCRAAVAEALQVEVSELTWDELFAGRRVRPAADRAAPLVRLGNQVKEVLPAVPLKTILQDLERTGSVDMTITNFLEGVTPYVPEDAAPGPQPGPSAPRYVTPPPTGTFPKTAKERQLSFEERKAQMIAEARRRYIEKHGLNVT</sequence>
<keyword evidence="12" id="KW-1185">Reference proteome</keyword>
<dbReference type="CDD" id="cd14420">
    <property type="entry name" value="CUE_AUP1"/>
    <property type="match status" value="1"/>
</dbReference>
<dbReference type="Pfam" id="PF02845">
    <property type="entry name" value="CUE"/>
    <property type="match status" value="1"/>
</dbReference>
<evidence type="ECO:0000259" key="11">
    <source>
        <dbReference type="Pfam" id="PF02845"/>
    </source>
</evidence>
<gene>
    <name evidence="13" type="primary">LOC114243291</name>
</gene>
<evidence type="ECO:0000256" key="3">
    <source>
        <dbReference type="ARBA" id="ARBA00022677"/>
    </source>
</evidence>
<feature type="compositionally biased region" description="Pro residues" evidence="9">
    <location>
        <begin position="317"/>
        <end position="334"/>
    </location>
</feature>
<proteinExistence type="inferred from homology"/>
<dbReference type="GO" id="GO:0005811">
    <property type="term" value="C:lipid droplet"/>
    <property type="evidence" value="ECO:0007669"/>
    <property type="project" value="UniProtKB-SubCell"/>
</dbReference>
<keyword evidence="10" id="KW-1133">Transmembrane helix</keyword>
<protein>
    <recommendedName>
        <fullName evidence="7">Lipid droplet-regulating VLDL assembly factor AUP1</fullName>
    </recommendedName>
    <alternativeName>
        <fullName evidence="8">Ancient ubiquitous protein 1</fullName>
    </alternativeName>
</protein>
<evidence type="ECO:0000313" key="12">
    <source>
        <dbReference type="Proteomes" id="UP000504629"/>
    </source>
</evidence>
<evidence type="ECO:0000256" key="9">
    <source>
        <dbReference type="SAM" id="MobiDB-lite"/>
    </source>
</evidence>